<dbReference type="InterPro" id="IPR009449">
    <property type="entry name" value="Sec2_N"/>
</dbReference>
<evidence type="ECO:0000259" key="2">
    <source>
        <dbReference type="Pfam" id="PF06428"/>
    </source>
</evidence>
<protein>
    <recommendedName>
        <fullName evidence="2">GDP/GTP exchange factor Sec2 N-terminal domain-containing protein</fullName>
    </recommendedName>
</protein>
<dbReference type="Proteomes" id="UP000054279">
    <property type="component" value="Unassembled WGS sequence"/>
</dbReference>
<keyword evidence="1" id="KW-0175">Coiled coil</keyword>
<accession>A0A0C9TE14</accession>
<dbReference type="EMBL" id="KN837334">
    <property type="protein sequence ID" value="KIJ27478.1"/>
    <property type="molecule type" value="Genomic_DNA"/>
</dbReference>
<feature type="domain" description="GDP/GTP exchange factor Sec2 N-terminal" evidence="2">
    <location>
        <begin position="2"/>
        <end position="49"/>
    </location>
</feature>
<proteinExistence type="predicted"/>
<dbReference type="OrthoDB" id="5560525at2759"/>
<evidence type="ECO:0000256" key="1">
    <source>
        <dbReference type="SAM" id="Coils"/>
    </source>
</evidence>
<dbReference type="Pfam" id="PF06428">
    <property type="entry name" value="Sec2p"/>
    <property type="match status" value="1"/>
</dbReference>
<evidence type="ECO:0000313" key="3">
    <source>
        <dbReference type="EMBL" id="KIJ27478.1"/>
    </source>
</evidence>
<dbReference type="HOGENOM" id="CLU_2499317_0_0_1"/>
<name>A0A0C9TE14_SPHS4</name>
<dbReference type="AlphaFoldDB" id="A0A0C9TE14"/>
<organism evidence="3 4">
    <name type="scientific">Sphaerobolus stellatus (strain SS14)</name>
    <dbReference type="NCBI Taxonomy" id="990650"/>
    <lineage>
        <taxon>Eukaryota</taxon>
        <taxon>Fungi</taxon>
        <taxon>Dikarya</taxon>
        <taxon>Basidiomycota</taxon>
        <taxon>Agaricomycotina</taxon>
        <taxon>Agaricomycetes</taxon>
        <taxon>Phallomycetidae</taxon>
        <taxon>Geastrales</taxon>
        <taxon>Sphaerobolaceae</taxon>
        <taxon>Sphaerobolus</taxon>
    </lineage>
</organism>
<feature type="coiled-coil region" evidence="1">
    <location>
        <begin position="3"/>
        <end position="52"/>
    </location>
</feature>
<keyword evidence="4" id="KW-1185">Reference proteome</keyword>
<gene>
    <name evidence="3" type="ORF">M422DRAFT_37746</name>
</gene>
<dbReference type="Gene3D" id="6.10.140.910">
    <property type="match status" value="1"/>
</dbReference>
<reference evidence="3 4" key="1">
    <citation type="submission" date="2014-06" db="EMBL/GenBank/DDBJ databases">
        <title>Evolutionary Origins and Diversification of the Mycorrhizal Mutualists.</title>
        <authorList>
            <consortium name="DOE Joint Genome Institute"/>
            <consortium name="Mycorrhizal Genomics Consortium"/>
            <person name="Kohler A."/>
            <person name="Kuo A."/>
            <person name="Nagy L.G."/>
            <person name="Floudas D."/>
            <person name="Copeland A."/>
            <person name="Barry K.W."/>
            <person name="Cichocki N."/>
            <person name="Veneault-Fourrey C."/>
            <person name="LaButti K."/>
            <person name="Lindquist E.A."/>
            <person name="Lipzen A."/>
            <person name="Lundell T."/>
            <person name="Morin E."/>
            <person name="Murat C."/>
            <person name="Riley R."/>
            <person name="Ohm R."/>
            <person name="Sun H."/>
            <person name="Tunlid A."/>
            <person name="Henrissat B."/>
            <person name="Grigoriev I.V."/>
            <person name="Hibbett D.S."/>
            <person name="Martin F."/>
        </authorList>
    </citation>
    <scope>NUCLEOTIDE SEQUENCE [LARGE SCALE GENOMIC DNA]</scope>
    <source>
        <strain evidence="3 4">SS14</strain>
    </source>
</reference>
<evidence type="ECO:0000313" key="4">
    <source>
        <dbReference type="Proteomes" id="UP000054279"/>
    </source>
</evidence>
<sequence length="86" mass="9866">MKAEELAAAKEQFEDGLENLRQALFEEANKMVTDADRKAAETEEELRVITDQRDALKGPMRIVGMPLSYFSTLVEWSTKTDIQLFR</sequence>
<dbReference type="SUPFAM" id="SSF144284">
    <property type="entry name" value="Sec2 N-terminal region"/>
    <property type="match status" value="1"/>
</dbReference>